<accession>A0A364N978</accession>
<feature type="region of interest" description="Disordered" evidence="1">
    <location>
        <begin position="447"/>
        <end position="466"/>
    </location>
</feature>
<gene>
    <name evidence="2" type="ORF">DDE83_002847</name>
</gene>
<dbReference type="Proteomes" id="UP000249619">
    <property type="component" value="Unassembled WGS sequence"/>
</dbReference>
<feature type="compositionally biased region" description="Polar residues" evidence="1">
    <location>
        <begin position="129"/>
        <end position="139"/>
    </location>
</feature>
<proteinExistence type="predicted"/>
<evidence type="ECO:0000313" key="2">
    <source>
        <dbReference type="EMBL" id="RAR13810.1"/>
    </source>
</evidence>
<reference evidence="3" key="1">
    <citation type="submission" date="2018-05" db="EMBL/GenBank/DDBJ databases">
        <title>Draft genome sequence of Stemphylium lycopersici strain CIDEFI 213.</title>
        <authorList>
            <person name="Medina R."/>
            <person name="Franco M.E.E."/>
            <person name="Lucentini C.G."/>
            <person name="Saparrat M.C.N."/>
            <person name="Balatti P.A."/>
        </authorList>
    </citation>
    <scope>NUCLEOTIDE SEQUENCE [LARGE SCALE GENOMIC DNA]</scope>
    <source>
        <strain evidence="3">CIDEFI 213</strain>
    </source>
</reference>
<sequence>MTDSFDFDGTSCAIESGKKIINPPKESGENVREPVKTPHSVAPSSDTISGIATGDNSEENTRVEEAHMILSNSSAPTLSYSLRNRKQNRLIYDLKYHPMDDSVRPTQAAKRRSAHGQRHVCFDSDDSSEASTVINTDTEGSGDEQSEIEKQPKRDAKGKKRKLALSQSLSIEPTRRSSRKVSDIKTSYNMKVHPQDEFLVISSDEDEPPVSKGKRKRTTRRNIKSDPNSDDGVAVSKPTRQQKVHGTDYSTSDRIDSTDDQISSTVQVETEAHTNFIADFAVMESSPSSPVAVNQGNCIRNREGMDLEHLSPGERYFPHGKYSRSFPPGQPFEIFHEKLEDQLAREALAASPLNYEHDDKENTHKNINAESERLSATHTGVSVIPAAQYIQSSDDRELSFHRALVNNVLYDDPAPETYGLDGTYSHHREESKHLADCMSILASGVGLPPGRTEAEPEVDSQDSVLGLRKPGYSTEFDLVMGRSSPSA</sequence>
<name>A0A364N978_STELY</name>
<feature type="compositionally biased region" description="Basic and acidic residues" evidence="1">
    <location>
        <begin position="26"/>
        <end position="36"/>
    </location>
</feature>
<dbReference type="EMBL" id="QGDH01000030">
    <property type="protein sequence ID" value="RAR13810.1"/>
    <property type="molecule type" value="Genomic_DNA"/>
</dbReference>
<comment type="caution">
    <text evidence="2">The sequence shown here is derived from an EMBL/GenBank/DDBJ whole genome shotgun (WGS) entry which is preliminary data.</text>
</comment>
<protein>
    <submittedName>
        <fullName evidence="2">Uncharacterized protein</fullName>
    </submittedName>
</protein>
<feature type="compositionally biased region" description="Basic residues" evidence="1">
    <location>
        <begin position="109"/>
        <end position="118"/>
    </location>
</feature>
<dbReference type="AlphaFoldDB" id="A0A364N978"/>
<feature type="region of interest" description="Disordered" evidence="1">
    <location>
        <begin position="102"/>
        <end position="260"/>
    </location>
</feature>
<keyword evidence="3" id="KW-1185">Reference proteome</keyword>
<feature type="region of interest" description="Disordered" evidence="1">
    <location>
        <begin position="1"/>
        <end position="63"/>
    </location>
</feature>
<evidence type="ECO:0000256" key="1">
    <source>
        <dbReference type="SAM" id="MobiDB-lite"/>
    </source>
</evidence>
<feature type="compositionally biased region" description="Basic residues" evidence="1">
    <location>
        <begin position="212"/>
        <end position="222"/>
    </location>
</feature>
<organism evidence="2 3">
    <name type="scientific">Stemphylium lycopersici</name>
    <name type="common">Tomato gray leaf spot disease fungus</name>
    <name type="synonym">Thyrospora lycopersici</name>
    <dbReference type="NCBI Taxonomy" id="183478"/>
    <lineage>
        <taxon>Eukaryota</taxon>
        <taxon>Fungi</taxon>
        <taxon>Dikarya</taxon>
        <taxon>Ascomycota</taxon>
        <taxon>Pezizomycotina</taxon>
        <taxon>Dothideomycetes</taxon>
        <taxon>Pleosporomycetidae</taxon>
        <taxon>Pleosporales</taxon>
        <taxon>Pleosporineae</taxon>
        <taxon>Pleosporaceae</taxon>
        <taxon>Stemphylium</taxon>
    </lineage>
</organism>
<evidence type="ECO:0000313" key="3">
    <source>
        <dbReference type="Proteomes" id="UP000249619"/>
    </source>
</evidence>